<dbReference type="SUPFAM" id="SSF46689">
    <property type="entry name" value="Homeodomain-like"/>
    <property type="match status" value="1"/>
</dbReference>
<evidence type="ECO:0000313" key="4">
    <source>
        <dbReference type="Proteomes" id="UP000747542"/>
    </source>
</evidence>
<proteinExistence type="predicted"/>
<dbReference type="Proteomes" id="UP000747542">
    <property type="component" value="Unassembled WGS sequence"/>
</dbReference>
<feature type="region of interest" description="Disordered" evidence="2">
    <location>
        <begin position="104"/>
        <end position="138"/>
    </location>
</feature>
<accession>A0A8J5MQ31</accession>
<evidence type="ECO:0000313" key="3">
    <source>
        <dbReference type="EMBL" id="KAG7159608.1"/>
    </source>
</evidence>
<evidence type="ECO:0000256" key="1">
    <source>
        <dbReference type="ARBA" id="ARBA00004123"/>
    </source>
</evidence>
<keyword evidence="4" id="KW-1185">Reference proteome</keyword>
<reference evidence="3" key="1">
    <citation type="journal article" date="2021" name="Sci. Adv.">
        <title>The American lobster genome reveals insights on longevity, neural, and immune adaptations.</title>
        <authorList>
            <person name="Polinski J.M."/>
            <person name="Zimin A.V."/>
            <person name="Clark K.F."/>
            <person name="Kohn A.B."/>
            <person name="Sadowski N."/>
            <person name="Timp W."/>
            <person name="Ptitsyn A."/>
            <person name="Khanna P."/>
            <person name="Romanova D.Y."/>
            <person name="Williams P."/>
            <person name="Greenwood S.J."/>
            <person name="Moroz L.L."/>
            <person name="Walt D.R."/>
            <person name="Bodnar A.G."/>
        </authorList>
    </citation>
    <scope>NUCLEOTIDE SEQUENCE</scope>
    <source>
        <strain evidence="3">GMGI-L3</strain>
    </source>
</reference>
<keyword evidence="3" id="KW-0238">DNA-binding</keyword>
<dbReference type="InterPro" id="IPR009057">
    <property type="entry name" value="Homeodomain-like_sf"/>
</dbReference>
<name>A0A8J5MQ31_HOMAM</name>
<comment type="caution">
    <text evidence="3">The sequence shown here is derived from an EMBL/GenBank/DDBJ whole genome shotgun (WGS) entry which is preliminary data.</text>
</comment>
<dbReference type="Gene3D" id="1.10.10.60">
    <property type="entry name" value="Homeodomain-like"/>
    <property type="match status" value="1"/>
</dbReference>
<protein>
    <submittedName>
        <fullName evidence="3">Putative homeodomain-like HTH_23 containing protein 3</fullName>
    </submittedName>
</protein>
<organism evidence="3 4">
    <name type="scientific">Homarus americanus</name>
    <name type="common">American lobster</name>
    <dbReference type="NCBI Taxonomy" id="6706"/>
    <lineage>
        <taxon>Eukaryota</taxon>
        <taxon>Metazoa</taxon>
        <taxon>Ecdysozoa</taxon>
        <taxon>Arthropoda</taxon>
        <taxon>Crustacea</taxon>
        <taxon>Multicrustacea</taxon>
        <taxon>Malacostraca</taxon>
        <taxon>Eumalacostraca</taxon>
        <taxon>Eucarida</taxon>
        <taxon>Decapoda</taxon>
        <taxon>Pleocyemata</taxon>
        <taxon>Astacidea</taxon>
        <taxon>Nephropoidea</taxon>
        <taxon>Nephropidae</taxon>
        <taxon>Homarus</taxon>
    </lineage>
</organism>
<dbReference type="GO" id="GO:0003677">
    <property type="term" value="F:DNA binding"/>
    <property type="evidence" value="ECO:0007669"/>
    <property type="project" value="UniProtKB-KW"/>
</dbReference>
<comment type="subcellular location">
    <subcellularLocation>
        <location evidence="1">Nucleus</location>
    </subcellularLocation>
</comment>
<feature type="non-terminal residue" evidence="3">
    <location>
        <position position="138"/>
    </location>
</feature>
<feature type="non-terminal residue" evidence="3">
    <location>
        <position position="1"/>
    </location>
</feature>
<dbReference type="GO" id="GO:0005634">
    <property type="term" value="C:nucleus"/>
    <property type="evidence" value="ECO:0007669"/>
    <property type="project" value="UniProtKB-SubCell"/>
</dbReference>
<dbReference type="Pfam" id="PF13384">
    <property type="entry name" value="HTH_23"/>
    <property type="match status" value="1"/>
</dbReference>
<gene>
    <name evidence="3" type="primary">HTH23-L3</name>
    <name evidence="3" type="ORF">Hamer_G004275</name>
</gene>
<sequence>PSSHLSHIPPRVVIWGRHSLPIAGYVKAKEILRLSFCFASHTLPSAVPLRFDIRRIMRSKRGIDRRSLVDHSRLIQMWEKGMSVREIAQKNNTSKTTVYRWINRQRRRGYGDKGPHSSRPRWPTWQDQTSRSKPLESK</sequence>
<evidence type="ECO:0000256" key="2">
    <source>
        <dbReference type="SAM" id="MobiDB-lite"/>
    </source>
</evidence>
<dbReference type="EMBL" id="JAHLQT010033114">
    <property type="protein sequence ID" value="KAG7159608.1"/>
    <property type="molecule type" value="Genomic_DNA"/>
</dbReference>
<dbReference type="AlphaFoldDB" id="A0A8J5MQ31"/>
<keyword evidence="3" id="KW-0371">Homeobox</keyword>